<gene>
    <name evidence="10" type="ORF">DSYM_24530</name>
</gene>
<dbReference type="GO" id="GO:0005737">
    <property type="term" value="C:cytoplasm"/>
    <property type="evidence" value="ECO:0007669"/>
    <property type="project" value="UniProtKB-SubCell"/>
</dbReference>
<dbReference type="EMBL" id="AP021857">
    <property type="protein sequence ID" value="BBO21754.1"/>
    <property type="molecule type" value="Genomic_DNA"/>
</dbReference>
<evidence type="ECO:0000256" key="6">
    <source>
        <dbReference type="ARBA" id="ARBA00022592"/>
    </source>
</evidence>
<proteinExistence type="inferred from homology"/>
<dbReference type="PANTHER" id="PTHR42930:SF3">
    <property type="entry name" value="PHOSPHATE-SPECIFIC TRANSPORT SYSTEM ACCESSORY PROTEIN PHOU"/>
    <property type="match status" value="1"/>
</dbReference>
<dbReference type="InterPro" id="IPR026022">
    <property type="entry name" value="PhoU_dom"/>
</dbReference>
<comment type="function">
    <text evidence="7 8">Plays a role in the regulation of phosphate uptake.</text>
</comment>
<evidence type="ECO:0000313" key="10">
    <source>
        <dbReference type="EMBL" id="BBO21754.1"/>
    </source>
</evidence>
<dbReference type="FunFam" id="1.20.58.220:FF:000004">
    <property type="entry name" value="Phosphate-specific transport system accessory protein PhoU"/>
    <property type="match status" value="1"/>
</dbReference>
<keyword evidence="5 8" id="KW-0963">Cytoplasm</keyword>
<dbReference type="Pfam" id="PF01895">
    <property type="entry name" value="PhoU"/>
    <property type="match status" value="2"/>
</dbReference>
<dbReference type="Gene3D" id="1.20.58.220">
    <property type="entry name" value="Phosphate transport system protein phou homolog 2, domain 2"/>
    <property type="match status" value="1"/>
</dbReference>
<name>A0A809SBS3_9PROT</name>
<evidence type="ECO:0000256" key="4">
    <source>
        <dbReference type="ARBA" id="ARBA00022448"/>
    </source>
</evidence>
<dbReference type="KEGG" id="ddz:DSYM_24530"/>
<dbReference type="AlphaFoldDB" id="A0A809SBS3"/>
<evidence type="ECO:0000256" key="3">
    <source>
        <dbReference type="ARBA" id="ARBA00011738"/>
    </source>
</evidence>
<dbReference type="GO" id="GO:0045936">
    <property type="term" value="P:negative regulation of phosphate metabolic process"/>
    <property type="evidence" value="ECO:0007669"/>
    <property type="project" value="InterPro"/>
</dbReference>
<evidence type="ECO:0000313" key="11">
    <source>
        <dbReference type="Proteomes" id="UP000662914"/>
    </source>
</evidence>
<evidence type="ECO:0000256" key="1">
    <source>
        <dbReference type="ARBA" id="ARBA00004496"/>
    </source>
</evidence>
<organism evidence="10 11">
    <name type="scientific">Candidatus Desulfobacillus denitrificans</name>
    <dbReference type="NCBI Taxonomy" id="2608985"/>
    <lineage>
        <taxon>Bacteria</taxon>
        <taxon>Pseudomonadati</taxon>
        <taxon>Pseudomonadota</taxon>
        <taxon>Betaproteobacteria</taxon>
        <taxon>Candidatus Desulfobacillus</taxon>
    </lineage>
</organism>
<feature type="domain" description="PhoU" evidence="9">
    <location>
        <begin position="21"/>
        <end position="107"/>
    </location>
</feature>
<comment type="subcellular location">
    <subcellularLocation>
        <location evidence="1 8">Cytoplasm</location>
    </subcellularLocation>
</comment>
<dbReference type="PANTHER" id="PTHR42930">
    <property type="entry name" value="PHOSPHATE-SPECIFIC TRANSPORT SYSTEM ACCESSORY PROTEIN PHOU"/>
    <property type="match status" value="1"/>
</dbReference>
<dbReference type="InterPro" id="IPR038078">
    <property type="entry name" value="PhoU-like_sf"/>
</dbReference>
<evidence type="ECO:0000259" key="9">
    <source>
        <dbReference type="Pfam" id="PF01895"/>
    </source>
</evidence>
<dbReference type="InterPro" id="IPR028366">
    <property type="entry name" value="PhoU"/>
</dbReference>
<evidence type="ECO:0000256" key="5">
    <source>
        <dbReference type="ARBA" id="ARBA00022490"/>
    </source>
</evidence>
<dbReference type="NCBIfam" id="TIGR02135">
    <property type="entry name" value="phoU_full"/>
    <property type="match status" value="1"/>
</dbReference>
<dbReference type="Proteomes" id="UP000662914">
    <property type="component" value="Chromosome"/>
</dbReference>
<accession>A0A809SBS3</accession>
<evidence type="ECO:0000256" key="8">
    <source>
        <dbReference type="PIRNR" id="PIRNR003107"/>
    </source>
</evidence>
<comment type="similarity">
    <text evidence="2 8">Belongs to the PhoU family.</text>
</comment>
<dbReference type="SUPFAM" id="SSF109755">
    <property type="entry name" value="PhoU-like"/>
    <property type="match status" value="1"/>
</dbReference>
<protein>
    <recommendedName>
        <fullName evidence="8">Phosphate-specific transport system accessory protein PhoU</fullName>
    </recommendedName>
</protein>
<dbReference type="GO" id="GO:0030643">
    <property type="term" value="P:intracellular phosphate ion homeostasis"/>
    <property type="evidence" value="ECO:0007669"/>
    <property type="project" value="InterPro"/>
</dbReference>
<comment type="subunit">
    <text evidence="3 8">Homodimer.</text>
</comment>
<sequence length="238" mass="26514">MTEHLSRQYDADLEAIRSRVLQMGGLVEAQIHSAIECLANGNVELMLRVSENDRRVNGCEIEIDDACVHLIARRQPAASDLRLVMAVSKIVTDLERAGDEAEKIARMARQIHERGRLQIPRAADVRHAGELAVAMLRRVLDALARLDAPEAERIIAEDATLDDAFRGIVRQLVTYMMEDPRTISTALDIVWIAKAIERIGDHAKNVAEQIIYIVHGTDVRHTAREASRYGQGEPDGAE</sequence>
<keyword evidence="4 8" id="KW-0813">Transport</keyword>
<feature type="domain" description="PhoU" evidence="9">
    <location>
        <begin position="126"/>
        <end position="210"/>
    </location>
</feature>
<evidence type="ECO:0000256" key="7">
    <source>
        <dbReference type="ARBA" id="ARBA00056181"/>
    </source>
</evidence>
<reference evidence="10" key="1">
    <citation type="journal article" name="DNA Res.">
        <title>The physiological potential of anammox bacteria as revealed by their core genome structure.</title>
        <authorList>
            <person name="Okubo T."/>
            <person name="Toyoda A."/>
            <person name="Fukuhara K."/>
            <person name="Uchiyama I."/>
            <person name="Harigaya Y."/>
            <person name="Kuroiwa M."/>
            <person name="Suzuki T."/>
            <person name="Murakami Y."/>
            <person name="Suwa Y."/>
            <person name="Takami H."/>
        </authorList>
    </citation>
    <scope>NUCLEOTIDE SEQUENCE</scope>
    <source>
        <strain evidence="10">317325-3</strain>
    </source>
</reference>
<keyword evidence="6 8" id="KW-0592">Phosphate transport</keyword>
<dbReference type="GO" id="GO:0006817">
    <property type="term" value="P:phosphate ion transport"/>
    <property type="evidence" value="ECO:0007669"/>
    <property type="project" value="UniProtKB-KW"/>
</dbReference>
<evidence type="ECO:0000256" key="2">
    <source>
        <dbReference type="ARBA" id="ARBA00008107"/>
    </source>
</evidence>
<dbReference type="PIRSF" id="PIRSF003107">
    <property type="entry name" value="PhoU"/>
    <property type="match status" value="1"/>
</dbReference>